<evidence type="ECO:0000313" key="3">
    <source>
        <dbReference type="Proteomes" id="UP001152523"/>
    </source>
</evidence>
<accession>A0AAV0FW38</accession>
<feature type="non-terminal residue" evidence="2">
    <location>
        <position position="102"/>
    </location>
</feature>
<dbReference type="Pfam" id="PF21530">
    <property type="entry name" value="Pif1_2B_dom"/>
    <property type="match status" value="1"/>
</dbReference>
<evidence type="ECO:0000313" key="2">
    <source>
        <dbReference type="EMBL" id="CAH9139852.1"/>
    </source>
</evidence>
<dbReference type="AlphaFoldDB" id="A0AAV0FW38"/>
<gene>
    <name evidence="2" type="ORF">CEPIT_LOCUS37895</name>
</gene>
<dbReference type="InterPro" id="IPR049163">
    <property type="entry name" value="Pif1-like_2B_dom"/>
</dbReference>
<sequence length="102" mass="11242">MVIMSCEASLQAGRPRSILAPTIDEVDKVNDYMLSQIDSKLKTYLSSDSTSSSHSDSNDLLHEIHSHEFLNGIKCFGLPSHELNLKVGVPVMLMRNIDHSSG</sequence>
<dbReference type="Proteomes" id="UP001152523">
    <property type="component" value="Unassembled WGS sequence"/>
</dbReference>
<protein>
    <recommendedName>
        <fullName evidence="1">DNA helicase Pif1-like 2B domain-containing protein</fullName>
    </recommendedName>
</protein>
<dbReference type="PANTHER" id="PTHR10492">
    <property type="match status" value="1"/>
</dbReference>
<evidence type="ECO:0000259" key="1">
    <source>
        <dbReference type="Pfam" id="PF21530"/>
    </source>
</evidence>
<organism evidence="2 3">
    <name type="scientific">Cuscuta epithymum</name>
    <dbReference type="NCBI Taxonomy" id="186058"/>
    <lineage>
        <taxon>Eukaryota</taxon>
        <taxon>Viridiplantae</taxon>
        <taxon>Streptophyta</taxon>
        <taxon>Embryophyta</taxon>
        <taxon>Tracheophyta</taxon>
        <taxon>Spermatophyta</taxon>
        <taxon>Magnoliopsida</taxon>
        <taxon>eudicotyledons</taxon>
        <taxon>Gunneridae</taxon>
        <taxon>Pentapetalae</taxon>
        <taxon>asterids</taxon>
        <taxon>lamiids</taxon>
        <taxon>Solanales</taxon>
        <taxon>Convolvulaceae</taxon>
        <taxon>Cuscuteae</taxon>
        <taxon>Cuscuta</taxon>
        <taxon>Cuscuta subgen. Cuscuta</taxon>
    </lineage>
</organism>
<reference evidence="2" key="1">
    <citation type="submission" date="2022-07" db="EMBL/GenBank/DDBJ databases">
        <authorList>
            <person name="Macas J."/>
            <person name="Novak P."/>
            <person name="Neumann P."/>
        </authorList>
    </citation>
    <scope>NUCLEOTIDE SEQUENCE</scope>
</reference>
<comment type="caution">
    <text evidence="2">The sequence shown here is derived from an EMBL/GenBank/DDBJ whole genome shotgun (WGS) entry which is preliminary data.</text>
</comment>
<proteinExistence type="predicted"/>
<keyword evidence="3" id="KW-1185">Reference proteome</keyword>
<feature type="domain" description="DNA helicase Pif1-like 2B" evidence="1">
    <location>
        <begin position="68"/>
        <end position="102"/>
    </location>
</feature>
<name>A0AAV0FW38_9ASTE</name>
<dbReference type="PANTHER" id="PTHR10492:SF101">
    <property type="entry name" value="ATP-DEPENDENT DNA HELICASE"/>
    <property type="match status" value="1"/>
</dbReference>
<dbReference type="EMBL" id="CAMAPF010001020">
    <property type="protein sequence ID" value="CAH9139852.1"/>
    <property type="molecule type" value="Genomic_DNA"/>
</dbReference>